<evidence type="ECO:0000256" key="9">
    <source>
        <dbReference type="ARBA" id="ARBA00023004"/>
    </source>
</evidence>
<evidence type="ECO:0000256" key="12">
    <source>
        <dbReference type="PIRSR" id="PIRSR005784-1"/>
    </source>
</evidence>
<evidence type="ECO:0000256" key="3">
    <source>
        <dbReference type="ARBA" id="ARBA00022485"/>
    </source>
</evidence>
<feature type="binding site" evidence="12">
    <location>
        <position position="111"/>
    </location>
    <ligand>
        <name>[4Fe-4S] cluster</name>
        <dbReference type="ChEBI" id="CHEBI:49883"/>
        <label>2</label>
    </ligand>
</feature>
<dbReference type="OrthoDB" id="9789936at2"/>
<name>A0A5C8Z6U5_9GAMM</name>
<dbReference type="AlphaFoldDB" id="A0A5C8Z6U5"/>
<evidence type="ECO:0000256" key="4">
    <source>
        <dbReference type="ARBA" id="ARBA00022519"/>
    </source>
</evidence>
<feature type="binding site" evidence="12">
    <location>
        <position position="73"/>
    </location>
    <ligand>
        <name>[4Fe-4S] cluster</name>
        <dbReference type="ChEBI" id="CHEBI:49883"/>
        <label>1</label>
    </ligand>
</feature>
<keyword evidence="11" id="KW-0472">Membrane</keyword>
<evidence type="ECO:0000256" key="1">
    <source>
        <dbReference type="ARBA" id="ARBA00022448"/>
    </source>
</evidence>
<feature type="binding site" evidence="12">
    <location>
        <position position="51"/>
    </location>
    <ligand>
        <name>[4Fe-4S] cluster</name>
        <dbReference type="ChEBI" id="CHEBI:49883"/>
        <label>1</label>
    </ligand>
</feature>
<reference evidence="15 16" key="1">
    <citation type="submission" date="2019-07" db="EMBL/GenBank/DDBJ databases">
        <title>Reinekea sp. strain SSH23 genome sequencing and assembly.</title>
        <authorList>
            <person name="Kim I."/>
        </authorList>
    </citation>
    <scope>NUCLEOTIDE SEQUENCE [LARGE SCALE GENOMIC DNA]</scope>
    <source>
        <strain evidence="15 16">SSH23</strain>
    </source>
</reference>
<dbReference type="Gene3D" id="3.30.70.20">
    <property type="match status" value="1"/>
</dbReference>
<dbReference type="InterPro" id="IPR050294">
    <property type="entry name" value="RnfB_subfamily"/>
</dbReference>
<comment type="cofactor">
    <cofactor evidence="12">
        <name>[4Fe-4S] cluster</name>
        <dbReference type="ChEBI" id="CHEBI:49883"/>
    </cofactor>
    <text evidence="12">Binds 3 [4Fe-4S] clusters.</text>
</comment>
<evidence type="ECO:0000256" key="5">
    <source>
        <dbReference type="ARBA" id="ARBA00022723"/>
    </source>
</evidence>
<feature type="binding site" evidence="12">
    <location>
        <position position="151"/>
    </location>
    <ligand>
        <name>[4Fe-4S] cluster</name>
        <dbReference type="ChEBI" id="CHEBI:49883"/>
        <label>2</label>
    </ligand>
</feature>
<sequence>MNITFSIIVFLLLGAALGAILGWAQKALTPESDSTVDELEAMLPGGQCGQCGEVGCRQAAEKMAQGLLSPNCCPPGGRALAASIASFLGIELGASDNNQGPVVAYIDEANCSGCGRCFKACPFDAIVGANRQMHTVMNAICTGCQLCEKACSQDCIEMLPVTEQINTWQWPKPQTA</sequence>
<feature type="binding site" evidence="12">
    <location>
        <position position="56"/>
    </location>
    <ligand>
        <name>[4Fe-4S] cluster</name>
        <dbReference type="ChEBI" id="CHEBI:49883"/>
        <label>1</label>
    </ligand>
</feature>
<dbReference type="GO" id="GO:0046872">
    <property type="term" value="F:metal ion binding"/>
    <property type="evidence" value="ECO:0007669"/>
    <property type="project" value="UniProtKB-KW"/>
</dbReference>
<evidence type="ECO:0000256" key="10">
    <source>
        <dbReference type="ARBA" id="ARBA00023014"/>
    </source>
</evidence>
<keyword evidence="2" id="KW-1003">Cell membrane</keyword>
<dbReference type="SUPFAM" id="SSF54862">
    <property type="entry name" value="4Fe-4S ferredoxins"/>
    <property type="match status" value="1"/>
</dbReference>
<keyword evidence="7" id="KW-1278">Translocase</keyword>
<dbReference type="InterPro" id="IPR016463">
    <property type="entry name" value="RnfB/RsxB_Proteobac"/>
</dbReference>
<dbReference type="PROSITE" id="PS51379">
    <property type="entry name" value="4FE4S_FER_2"/>
    <property type="match status" value="2"/>
</dbReference>
<evidence type="ECO:0000313" key="15">
    <source>
        <dbReference type="EMBL" id="TXR53023.1"/>
    </source>
</evidence>
<dbReference type="PANTHER" id="PTHR42859">
    <property type="entry name" value="OXIDOREDUCTASE"/>
    <property type="match status" value="1"/>
</dbReference>
<feature type="binding site" evidence="12">
    <location>
        <position position="114"/>
    </location>
    <ligand>
        <name>[4Fe-4S] cluster</name>
        <dbReference type="ChEBI" id="CHEBI:49883"/>
        <label>2</label>
    </ligand>
</feature>
<dbReference type="InterPro" id="IPR017896">
    <property type="entry name" value="4Fe4S_Fe-S-bd"/>
</dbReference>
<keyword evidence="3 12" id="KW-0004">4Fe-4S</keyword>
<organism evidence="15 16">
    <name type="scientific">Reinekea thalattae</name>
    <dbReference type="NCBI Taxonomy" id="2593301"/>
    <lineage>
        <taxon>Bacteria</taxon>
        <taxon>Pseudomonadati</taxon>
        <taxon>Pseudomonadota</taxon>
        <taxon>Gammaproteobacteria</taxon>
        <taxon>Oceanospirillales</taxon>
        <taxon>Saccharospirillaceae</taxon>
        <taxon>Reinekea</taxon>
    </lineage>
</organism>
<comment type="caution">
    <text evidence="15">The sequence shown here is derived from an EMBL/GenBank/DDBJ whole genome shotgun (WGS) entry which is preliminary data.</text>
</comment>
<dbReference type="Pfam" id="PF14697">
    <property type="entry name" value="Fer4_21"/>
    <property type="match status" value="1"/>
</dbReference>
<gene>
    <name evidence="15" type="ORF">FME95_00125</name>
</gene>
<dbReference type="GO" id="GO:0005886">
    <property type="term" value="C:plasma membrane"/>
    <property type="evidence" value="ECO:0007669"/>
    <property type="project" value="InterPro"/>
</dbReference>
<dbReference type="Gene3D" id="1.10.15.40">
    <property type="entry name" value="Electron transport complex subunit B, putative Fe-S cluster"/>
    <property type="match status" value="1"/>
</dbReference>
<evidence type="ECO:0000256" key="7">
    <source>
        <dbReference type="ARBA" id="ARBA00022967"/>
    </source>
</evidence>
<dbReference type="EMBL" id="VKAD01000001">
    <property type="protein sequence ID" value="TXR53023.1"/>
    <property type="molecule type" value="Genomic_DNA"/>
</dbReference>
<feature type="binding site" evidence="12">
    <location>
        <position position="117"/>
    </location>
    <ligand>
        <name>[4Fe-4S] cluster</name>
        <dbReference type="ChEBI" id="CHEBI:49883"/>
        <label>2</label>
    </ligand>
</feature>
<evidence type="ECO:0000259" key="14">
    <source>
        <dbReference type="PROSITE" id="PS51656"/>
    </source>
</evidence>
<keyword evidence="16" id="KW-1185">Reference proteome</keyword>
<dbReference type="InterPro" id="IPR007202">
    <property type="entry name" value="4Fe-4S_dom"/>
</dbReference>
<evidence type="ECO:0000256" key="6">
    <source>
        <dbReference type="ARBA" id="ARBA00022737"/>
    </source>
</evidence>
<dbReference type="GO" id="GO:0009055">
    <property type="term" value="F:electron transfer activity"/>
    <property type="evidence" value="ECO:0007669"/>
    <property type="project" value="InterPro"/>
</dbReference>
<feature type="domain" description="4Fe-4S ferredoxin-type" evidence="13">
    <location>
        <begin position="102"/>
        <end position="131"/>
    </location>
</feature>
<accession>A0A5C8Z6U5</accession>
<keyword evidence="8" id="KW-0249">Electron transport</keyword>
<dbReference type="PIRSF" id="PIRSF005784">
    <property type="entry name" value="Elect_transpt_RnfB"/>
    <property type="match status" value="1"/>
</dbReference>
<evidence type="ECO:0000256" key="8">
    <source>
        <dbReference type="ARBA" id="ARBA00022982"/>
    </source>
</evidence>
<keyword evidence="6" id="KW-0677">Repeat</keyword>
<evidence type="ECO:0000313" key="16">
    <source>
        <dbReference type="Proteomes" id="UP000321764"/>
    </source>
</evidence>
<feature type="binding site" evidence="12">
    <location>
        <position position="147"/>
    </location>
    <ligand>
        <name>[4Fe-4S] cluster</name>
        <dbReference type="ChEBI" id="CHEBI:49883"/>
        <label>3</label>
    </ligand>
</feature>
<dbReference type="NCBIfam" id="TIGR01944">
    <property type="entry name" value="rnfB"/>
    <property type="match status" value="1"/>
</dbReference>
<evidence type="ECO:0000259" key="13">
    <source>
        <dbReference type="PROSITE" id="PS51379"/>
    </source>
</evidence>
<keyword evidence="1" id="KW-0813">Transport</keyword>
<dbReference type="Pfam" id="PF04060">
    <property type="entry name" value="FeS"/>
    <property type="match status" value="1"/>
</dbReference>
<dbReference type="PROSITE" id="PS00198">
    <property type="entry name" value="4FE4S_FER_1"/>
    <property type="match status" value="1"/>
</dbReference>
<dbReference type="PANTHER" id="PTHR42859:SF3">
    <property type="entry name" value="ION-TRANSLOCATING OXIDOREDUCTASE COMPLEX SUBUNIT B"/>
    <property type="match status" value="1"/>
</dbReference>
<evidence type="ECO:0000256" key="2">
    <source>
        <dbReference type="ARBA" id="ARBA00022475"/>
    </source>
</evidence>
<dbReference type="GO" id="GO:0022900">
    <property type="term" value="P:electron transport chain"/>
    <property type="evidence" value="ECO:0007669"/>
    <property type="project" value="InterPro"/>
</dbReference>
<dbReference type="GO" id="GO:0051539">
    <property type="term" value="F:4 iron, 4 sulfur cluster binding"/>
    <property type="evidence" value="ECO:0007669"/>
    <property type="project" value="UniProtKB-KW"/>
</dbReference>
<dbReference type="Proteomes" id="UP000321764">
    <property type="component" value="Unassembled WGS sequence"/>
</dbReference>
<feature type="binding site" evidence="12">
    <location>
        <position position="121"/>
    </location>
    <ligand>
        <name>[4Fe-4S] cluster</name>
        <dbReference type="ChEBI" id="CHEBI:49883"/>
        <label>3</label>
    </ligand>
</feature>
<dbReference type="InterPro" id="IPR010207">
    <property type="entry name" value="Elect_transpt_cplx_RnfB/RsxB"/>
</dbReference>
<proteinExistence type="predicted"/>
<feature type="binding site" evidence="12">
    <location>
        <position position="48"/>
    </location>
    <ligand>
        <name>[4Fe-4S] cluster</name>
        <dbReference type="ChEBI" id="CHEBI:49883"/>
        <label>1</label>
    </ligand>
</feature>
<dbReference type="InterPro" id="IPR017900">
    <property type="entry name" value="4Fe4S_Fe_S_CS"/>
</dbReference>
<dbReference type="RefSeq" id="WP_147711838.1">
    <property type="nucleotide sequence ID" value="NZ_VKAD01000001.1"/>
</dbReference>
<evidence type="ECO:0000256" key="11">
    <source>
        <dbReference type="ARBA" id="ARBA00023136"/>
    </source>
</evidence>
<dbReference type="PROSITE" id="PS51656">
    <property type="entry name" value="4FE4S"/>
    <property type="match status" value="1"/>
</dbReference>
<keyword evidence="4" id="KW-0997">Cell inner membrane</keyword>
<feature type="binding site" evidence="12">
    <location>
        <position position="144"/>
    </location>
    <ligand>
        <name>[4Fe-4S] cluster</name>
        <dbReference type="ChEBI" id="CHEBI:49883"/>
        <label>3</label>
    </ligand>
</feature>
<feature type="domain" description="4Fe-4S" evidence="14">
    <location>
        <begin position="31"/>
        <end position="90"/>
    </location>
</feature>
<protein>
    <submittedName>
        <fullName evidence="15">RnfABCDGE type electron transport complex subunit B</fullName>
    </submittedName>
</protein>
<feature type="domain" description="4Fe-4S ferredoxin-type" evidence="13">
    <location>
        <begin position="133"/>
        <end position="161"/>
    </location>
</feature>
<keyword evidence="5 12" id="KW-0479">Metal-binding</keyword>
<feature type="binding site" evidence="12">
    <location>
        <position position="141"/>
    </location>
    <ligand>
        <name>[4Fe-4S] cluster</name>
        <dbReference type="ChEBI" id="CHEBI:49883"/>
        <label>3</label>
    </ligand>
</feature>
<keyword evidence="9 12" id="KW-0408">Iron</keyword>
<keyword evidence="10 12" id="KW-0411">Iron-sulfur</keyword>